<reference evidence="2 3" key="1">
    <citation type="journal article" date="2003" name="Genome Res.">
        <title>Comparative complete genome sequence analysis of the amino acid replacements responsible for the thermostability of Corynebacterium efficiens.</title>
        <authorList>
            <person name="Nishio Y."/>
            <person name="Nakamura Y."/>
            <person name="Kawarabayasi Y."/>
            <person name="Usuda Y."/>
            <person name="Kimura E."/>
            <person name="Sugimoto S."/>
            <person name="Matsui K."/>
            <person name="Yamagishi A."/>
            <person name="Kikuchi H."/>
            <person name="Ikeo K."/>
            <person name="Gojobori T."/>
        </authorList>
    </citation>
    <scope>NUCLEOTIDE SEQUENCE [LARGE SCALE GENOMIC DNA]</scope>
    <source>
        <strain evidence="3">DSM 44549 / YS-314 / AJ 12310 / JCM 11189 / NBRC 100395</strain>
    </source>
</reference>
<name>Q8FRR4_COREF</name>
<protein>
    <submittedName>
        <fullName evidence="2">Uncharacterized protein</fullName>
    </submittedName>
</protein>
<evidence type="ECO:0000256" key="1">
    <source>
        <dbReference type="SAM" id="MobiDB-lite"/>
    </source>
</evidence>
<dbReference type="STRING" id="196164.gene:10741097"/>
<dbReference type="Proteomes" id="UP000001409">
    <property type="component" value="Chromosome"/>
</dbReference>
<accession>Q8FRR4</accession>
<sequence length="55" mass="6024">MKITFKRVPDQLSQPDEQNPKLSGDRRGKVILKSRRIDGFPAAANLASPQSVTCG</sequence>
<dbReference type="AlphaFoldDB" id="Q8FRR4"/>
<proteinExistence type="predicted"/>
<feature type="compositionally biased region" description="Polar residues" evidence="1">
    <location>
        <begin position="11"/>
        <end position="21"/>
    </location>
</feature>
<dbReference type="KEGG" id="cef:CE0695"/>
<feature type="region of interest" description="Disordered" evidence="1">
    <location>
        <begin position="1"/>
        <end position="28"/>
    </location>
</feature>
<evidence type="ECO:0000313" key="3">
    <source>
        <dbReference type="Proteomes" id="UP000001409"/>
    </source>
</evidence>
<accession>C8NM09</accession>
<evidence type="ECO:0000313" key="2">
    <source>
        <dbReference type="EMBL" id="BAC17505.1"/>
    </source>
</evidence>
<keyword evidence="3" id="KW-1185">Reference proteome</keyword>
<dbReference type="EMBL" id="BA000035">
    <property type="protein sequence ID" value="BAC17505.1"/>
    <property type="molecule type" value="Genomic_DNA"/>
</dbReference>
<organism evidence="2 3">
    <name type="scientific">Corynebacterium efficiens (strain DSM 44549 / YS-314 / AJ 12310 / JCM 11189 / NBRC 100395)</name>
    <dbReference type="NCBI Taxonomy" id="196164"/>
    <lineage>
        <taxon>Bacteria</taxon>
        <taxon>Bacillati</taxon>
        <taxon>Actinomycetota</taxon>
        <taxon>Actinomycetes</taxon>
        <taxon>Mycobacteriales</taxon>
        <taxon>Corynebacteriaceae</taxon>
        <taxon>Corynebacterium</taxon>
    </lineage>
</organism>
<dbReference type="HOGENOM" id="CLU_3024388_0_0_11"/>